<reference evidence="1" key="1">
    <citation type="submission" date="2022-01" db="EMBL/GenBank/DDBJ databases">
        <authorList>
            <person name="King R."/>
        </authorList>
    </citation>
    <scope>NUCLEOTIDE SEQUENCE</scope>
</reference>
<evidence type="ECO:0008006" key="3">
    <source>
        <dbReference type="Google" id="ProtNLM"/>
    </source>
</evidence>
<evidence type="ECO:0000313" key="1">
    <source>
        <dbReference type="EMBL" id="CAH1108348.1"/>
    </source>
</evidence>
<proteinExistence type="predicted"/>
<protein>
    <recommendedName>
        <fullName evidence="3">CCHC-type domain-containing protein</fullName>
    </recommendedName>
</protein>
<sequence length="118" mass="13072">MLNLAILDKHIIDSVIGGINDPNVSLSARAANFETVGELSNYLSHVSTKSVKNLPSTSQIYSRTSSFSSLQNKMKQPHCSSKISCYNCGDNHRVRDCTKPLVECRKCNKLGHKTEECK</sequence>
<dbReference type="OrthoDB" id="6781600at2759"/>
<dbReference type="Gene3D" id="4.10.60.10">
    <property type="entry name" value="Zinc finger, CCHC-type"/>
    <property type="match status" value="1"/>
</dbReference>
<dbReference type="InterPro" id="IPR036875">
    <property type="entry name" value="Znf_CCHC_sf"/>
</dbReference>
<dbReference type="AlphaFoldDB" id="A0A9P0GCJ6"/>
<name>A0A9P0GCJ6_9CUCU</name>
<dbReference type="EMBL" id="OV651815">
    <property type="protein sequence ID" value="CAH1108348.1"/>
    <property type="molecule type" value="Genomic_DNA"/>
</dbReference>
<dbReference type="SUPFAM" id="SSF57756">
    <property type="entry name" value="Retrovirus zinc finger-like domains"/>
    <property type="match status" value="1"/>
</dbReference>
<accession>A0A9P0GCJ6</accession>
<gene>
    <name evidence="1" type="ORF">PSYICH_LOCUS8593</name>
</gene>
<dbReference type="Proteomes" id="UP001153636">
    <property type="component" value="Chromosome 3"/>
</dbReference>
<evidence type="ECO:0000313" key="2">
    <source>
        <dbReference type="Proteomes" id="UP001153636"/>
    </source>
</evidence>
<keyword evidence="2" id="KW-1185">Reference proteome</keyword>
<organism evidence="1 2">
    <name type="scientific">Psylliodes chrysocephalus</name>
    <dbReference type="NCBI Taxonomy" id="3402493"/>
    <lineage>
        <taxon>Eukaryota</taxon>
        <taxon>Metazoa</taxon>
        <taxon>Ecdysozoa</taxon>
        <taxon>Arthropoda</taxon>
        <taxon>Hexapoda</taxon>
        <taxon>Insecta</taxon>
        <taxon>Pterygota</taxon>
        <taxon>Neoptera</taxon>
        <taxon>Endopterygota</taxon>
        <taxon>Coleoptera</taxon>
        <taxon>Polyphaga</taxon>
        <taxon>Cucujiformia</taxon>
        <taxon>Chrysomeloidea</taxon>
        <taxon>Chrysomelidae</taxon>
        <taxon>Galerucinae</taxon>
        <taxon>Alticini</taxon>
        <taxon>Psylliodes</taxon>
    </lineage>
</organism>
<dbReference type="GO" id="GO:0003676">
    <property type="term" value="F:nucleic acid binding"/>
    <property type="evidence" value="ECO:0007669"/>
    <property type="project" value="InterPro"/>
</dbReference>
<dbReference type="GO" id="GO:0008270">
    <property type="term" value="F:zinc ion binding"/>
    <property type="evidence" value="ECO:0007669"/>
    <property type="project" value="InterPro"/>
</dbReference>